<dbReference type="SUPFAM" id="SSF75304">
    <property type="entry name" value="Amidase signature (AS) enzymes"/>
    <property type="match status" value="1"/>
</dbReference>
<name>A0AAD5QPK0_PARTN</name>
<dbReference type="GO" id="GO:0009062">
    <property type="term" value="P:fatty acid catabolic process"/>
    <property type="evidence" value="ECO:0007669"/>
    <property type="project" value="TreeGrafter"/>
</dbReference>
<dbReference type="EMBL" id="JAHQIW010002949">
    <property type="protein sequence ID" value="KAJ1356860.1"/>
    <property type="molecule type" value="Genomic_DNA"/>
</dbReference>
<dbReference type="InterPro" id="IPR036928">
    <property type="entry name" value="AS_sf"/>
</dbReference>
<dbReference type="GO" id="GO:0004040">
    <property type="term" value="F:amidase activity"/>
    <property type="evidence" value="ECO:0007669"/>
    <property type="project" value="TreeGrafter"/>
</dbReference>
<keyword evidence="3" id="KW-1185">Reference proteome</keyword>
<dbReference type="Proteomes" id="UP001196413">
    <property type="component" value="Unassembled WGS sequence"/>
</dbReference>
<protein>
    <recommendedName>
        <fullName evidence="1">Amidase domain-containing protein</fullName>
    </recommendedName>
</protein>
<dbReference type="PANTHER" id="PTHR45847">
    <property type="entry name" value="FATTY ACID AMIDE HYDROLASE"/>
    <property type="match status" value="1"/>
</dbReference>
<dbReference type="AlphaFoldDB" id="A0AAD5QPK0"/>
<comment type="caution">
    <text evidence="2">The sequence shown here is derived from an EMBL/GenBank/DDBJ whole genome shotgun (WGS) entry which is preliminary data.</text>
</comment>
<evidence type="ECO:0000259" key="1">
    <source>
        <dbReference type="Pfam" id="PF01425"/>
    </source>
</evidence>
<sequence>MVPIRLQRLLAFPAKYFFPRLANLMQALPLNTGELRETYAEIEEYRHDFVKLMKADNLDAVLCPPQVMTAPQHHVPSKLFAACSYTALFNLLDFAAGVVNVTNVTPEDEQKMIDEYPETDPWYRIVKKTCKGSVGYPVGVQVAAPPYMEEVMLRILRDVEISVKTRS</sequence>
<proteinExistence type="predicted"/>
<dbReference type="InterPro" id="IPR052096">
    <property type="entry name" value="Endocannabinoid_amidase"/>
</dbReference>
<evidence type="ECO:0000313" key="2">
    <source>
        <dbReference type="EMBL" id="KAJ1356860.1"/>
    </source>
</evidence>
<dbReference type="Gene3D" id="3.90.1300.10">
    <property type="entry name" value="Amidase signature (AS) domain"/>
    <property type="match status" value="1"/>
</dbReference>
<feature type="domain" description="Amidase" evidence="1">
    <location>
        <begin position="7"/>
        <end position="152"/>
    </location>
</feature>
<accession>A0AAD5QPK0</accession>
<dbReference type="PANTHER" id="PTHR45847:SF10">
    <property type="entry name" value="FATTY ACID AMIDE HYDROLASE 1"/>
    <property type="match status" value="1"/>
</dbReference>
<dbReference type="InterPro" id="IPR023631">
    <property type="entry name" value="Amidase_dom"/>
</dbReference>
<dbReference type="GO" id="GO:0017064">
    <property type="term" value="F:fatty acid amide hydrolase activity"/>
    <property type="evidence" value="ECO:0007669"/>
    <property type="project" value="TreeGrafter"/>
</dbReference>
<organism evidence="2 3">
    <name type="scientific">Parelaphostrongylus tenuis</name>
    <name type="common">Meningeal worm</name>
    <dbReference type="NCBI Taxonomy" id="148309"/>
    <lineage>
        <taxon>Eukaryota</taxon>
        <taxon>Metazoa</taxon>
        <taxon>Ecdysozoa</taxon>
        <taxon>Nematoda</taxon>
        <taxon>Chromadorea</taxon>
        <taxon>Rhabditida</taxon>
        <taxon>Rhabditina</taxon>
        <taxon>Rhabditomorpha</taxon>
        <taxon>Strongyloidea</taxon>
        <taxon>Metastrongylidae</taxon>
        <taxon>Parelaphostrongylus</taxon>
    </lineage>
</organism>
<reference evidence="2" key="1">
    <citation type="submission" date="2021-06" db="EMBL/GenBank/DDBJ databases">
        <title>Parelaphostrongylus tenuis whole genome reference sequence.</title>
        <authorList>
            <person name="Garwood T.J."/>
            <person name="Larsen P.A."/>
            <person name="Fountain-Jones N.M."/>
            <person name="Garbe J.R."/>
            <person name="Macchietto M.G."/>
            <person name="Kania S.A."/>
            <person name="Gerhold R.W."/>
            <person name="Richards J.E."/>
            <person name="Wolf T.M."/>
        </authorList>
    </citation>
    <scope>NUCLEOTIDE SEQUENCE</scope>
    <source>
        <strain evidence="2">MNPRO001-30</strain>
        <tissue evidence="2">Meninges</tissue>
    </source>
</reference>
<dbReference type="Pfam" id="PF01425">
    <property type="entry name" value="Amidase"/>
    <property type="match status" value="1"/>
</dbReference>
<gene>
    <name evidence="2" type="ORF">KIN20_014698</name>
</gene>
<evidence type="ECO:0000313" key="3">
    <source>
        <dbReference type="Proteomes" id="UP001196413"/>
    </source>
</evidence>